<name>A0A367EIQ6_9ACTN</name>
<feature type="signal peptide" evidence="1">
    <location>
        <begin position="1"/>
        <end position="25"/>
    </location>
</feature>
<evidence type="ECO:0000256" key="1">
    <source>
        <dbReference type="SAM" id="SignalP"/>
    </source>
</evidence>
<dbReference type="Proteomes" id="UP000253507">
    <property type="component" value="Unassembled WGS sequence"/>
</dbReference>
<gene>
    <name evidence="2" type="ORF">DQ392_14620</name>
</gene>
<evidence type="ECO:0000313" key="2">
    <source>
        <dbReference type="EMBL" id="RCG17931.1"/>
    </source>
</evidence>
<dbReference type="AlphaFoldDB" id="A0A367EIQ6"/>
<sequence length="298" mass="32235">MRSRLRRPVSQLTAAVLACGLGATAGCGNQQENADSNQQADADLRRELGHRARQVAKAWERSPAAAAWRTGYHPTGAVTQLPRDGLRSKGENRAYQTGRFVLRAKLPAAEPKDGRVTWNRHESLTRPLAGAEETYQALADDSAGTHLTVTGAKLGDMRVSTSRGPATVPAWLFSLKGYDSPLKQAAAIPSKLPRPPIKKLVGVAGGVERLVRISADGRAVTVDVRLSGCHELAAVDEWETRSSVVLTTPLKSRKKDGLCLKRAKSQQTTVKLDRPVGDRAVLDARSGQPLTYETRLRP</sequence>
<keyword evidence="1" id="KW-0732">Signal</keyword>
<dbReference type="EMBL" id="QOIM01000034">
    <property type="protein sequence ID" value="RCG17931.1"/>
    <property type="molecule type" value="Genomic_DNA"/>
</dbReference>
<protein>
    <recommendedName>
        <fullName evidence="4">Lipoprotein</fullName>
    </recommendedName>
</protein>
<reference evidence="2 3" key="1">
    <citation type="submission" date="2018-06" db="EMBL/GenBank/DDBJ databases">
        <title>Streptomyces reniochalinae sp. nov. and Streptomyces diacarnus sp. nov. from marine sponges.</title>
        <authorList>
            <person name="Li L."/>
        </authorList>
    </citation>
    <scope>NUCLEOTIDE SEQUENCE [LARGE SCALE GENOMIC DNA]</scope>
    <source>
        <strain evidence="2 3">LHW50302</strain>
    </source>
</reference>
<organism evidence="2 3">
    <name type="scientific">Streptomyces reniochalinae</name>
    <dbReference type="NCBI Taxonomy" id="2250578"/>
    <lineage>
        <taxon>Bacteria</taxon>
        <taxon>Bacillati</taxon>
        <taxon>Actinomycetota</taxon>
        <taxon>Actinomycetes</taxon>
        <taxon>Kitasatosporales</taxon>
        <taxon>Streptomycetaceae</taxon>
        <taxon>Streptomyces</taxon>
    </lineage>
</organism>
<evidence type="ECO:0008006" key="4">
    <source>
        <dbReference type="Google" id="ProtNLM"/>
    </source>
</evidence>
<dbReference type="PROSITE" id="PS51257">
    <property type="entry name" value="PROKAR_LIPOPROTEIN"/>
    <property type="match status" value="1"/>
</dbReference>
<dbReference type="RefSeq" id="WP_114016046.1">
    <property type="nucleotide sequence ID" value="NZ_QOIM01000034.1"/>
</dbReference>
<feature type="chain" id="PRO_5038511181" description="Lipoprotein" evidence="1">
    <location>
        <begin position="26"/>
        <end position="298"/>
    </location>
</feature>
<proteinExistence type="predicted"/>
<comment type="caution">
    <text evidence="2">The sequence shown here is derived from an EMBL/GenBank/DDBJ whole genome shotgun (WGS) entry which is preliminary data.</text>
</comment>
<keyword evidence="3" id="KW-1185">Reference proteome</keyword>
<accession>A0A367EIQ6</accession>
<evidence type="ECO:0000313" key="3">
    <source>
        <dbReference type="Proteomes" id="UP000253507"/>
    </source>
</evidence>
<dbReference type="OrthoDB" id="4307068at2"/>